<gene>
    <name evidence="4" type="ORF">HII30_15420</name>
</gene>
<dbReference type="InterPro" id="IPR025266">
    <property type="entry name" value="TerB_N"/>
</dbReference>
<keyword evidence="5" id="KW-1185">Reference proteome</keyword>
<dbReference type="RefSeq" id="WP_169505942.1">
    <property type="nucleotide sequence ID" value="NZ_JABBPN010000015.1"/>
</dbReference>
<feature type="domain" description="TerB N-terminal" evidence="2">
    <location>
        <begin position="138"/>
        <end position="259"/>
    </location>
</feature>
<comment type="caution">
    <text evidence="4">The sequence shown here is derived from an EMBL/GenBank/DDBJ whole genome shotgun (WGS) entry which is preliminary data.</text>
</comment>
<reference evidence="4 5" key="1">
    <citation type="submission" date="2020-04" db="EMBL/GenBank/DDBJ databases">
        <title>Paenibacillus algicola sp. nov., a novel marine bacterium producing alginate lyase.</title>
        <authorList>
            <person name="Huang H."/>
        </authorList>
    </citation>
    <scope>NUCLEOTIDE SEQUENCE [LARGE SCALE GENOMIC DNA]</scope>
    <source>
        <strain evidence="4 5">L7-75</strain>
    </source>
</reference>
<feature type="domain" description="TerB-C" evidence="3">
    <location>
        <begin position="446"/>
        <end position="619"/>
    </location>
</feature>
<feature type="region of interest" description="Disordered" evidence="1">
    <location>
        <begin position="1"/>
        <end position="33"/>
    </location>
</feature>
<name>A0A848MB03_PAELE</name>
<accession>A0A848MB03</accession>
<evidence type="ECO:0000259" key="2">
    <source>
        <dbReference type="Pfam" id="PF13208"/>
    </source>
</evidence>
<feature type="region of interest" description="Disordered" evidence="1">
    <location>
        <begin position="50"/>
        <end position="82"/>
    </location>
</feature>
<evidence type="ECO:0000259" key="3">
    <source>
        <dbReference type="Pfam" id="PF15615"/>
    </source>
</evidence>
<dbReference type="InterPro" id="IPR028932">
    <property type="entry name" value="TerB-C"/>
</dbReference>
<protein>
    <recommendedName>
        <fullName evidence="6">TerB-C domain-containing protein</fullName>
    </recommendedName>
</protein>
<feature type="compositionally biased region" description="Basic and acidic residues" evidence="1">
    <location>
        <begin position="1"/>
        <end position="17"/>
    </location>
</feature>
<evidence type="ECO:0000256" key="1">
    <source>
        <dbReference type="SAM" id="MobiDB-lite"/>
    </source>
</evidence>
<feature type="compositionally biased region" description="Basic and acidic residues" evidence="1">
    <location>
        <begin position="50"/>
        <end position="59"/>
    </location>
</feature>
<dbReference type="Pfam" id="PF13208">
    <property type="entry name" value="TerB_N"/>
    <property type="match status" value="1"/>
</dbReference>
<dbReference type="AlphaFoldDB" id="A0A848MB03"/>
<evidence type="ECO:0000313" key="5">
    <source>
        <dbReference type="Proteomes" id="UP000565468"/>
    </source>
</evidence>
<feature type="compositionally biased region" description="Low complexity" evidence="1">
    <location>
        <begin position="120"/>
        <end position="130"/>
    </location>
</feature>
<dbReference type="EMBL" id="JABBPN010000015">
    <property type="protein sequence ID" value="NMO97153.1"/>
    <property type="molecule type" value="Genomic_DNA"/>
</dbReference>
<organism evidence="4 5">
    <name type="scientific">Paenibacillus lemnae</name>
    <dbReference type="NCBI Taxonomy" id="1330551"/>
    <lineage>
        <taxon>Bacteria</taxon>
        <taxon>Bacillati</taxon>
        <taxon>Bacillota</taxon>
        <taxon>Bacilli</taxon>
        <taxon>Bacillales</taxon>
        <taxon>Paenibacillaceae</taxon>
        <taxon>Paenibacillus</taxon>
    </lineage>
</organism>
<feature type="compositionally biased region" description="Polar residues" evidence="1">
    <location>
        <begin position="18"/>
        <end position="27"/>
    </location>
</feature>
<feature type="region of interest" description="Disordered" evidence="1">
    <location>
        <begin position="95"/>
        <end position="130"/>
    </location>
</feature>
<dbReference type="Pfam" id="PF15615">
    <property type="entry name" value="TerB_C"/>
    <property type="match status" value="1"/>
</dbReference>
<evidence type="ECO:0000313" key="4">
    <source>
        <dbReference type="EMBL" id="NMO97153.1"/>
    </source>
</evidence>
<evidence type="ECO:0008006" key="6">
    <source>
        <dbReference type="Google" id="ProtNLM"/>
    </source>
</evidence>
<dbReference type="Proteomes" id="UP000565468">
    <property type="component" value="Unassembled WGS sequence"/>
</dbReference>
<sequence>MTPKDSREQGSDSHSWEVSRTSGSKGATGQVRHKVIRDLQMTFAEFELGGEERQLKIPEHAPAGHQDQDEGVLAPKEAAPGELTLDDLNAWEPKNVWEPENAGDPEPEKPPKGTVHAKPSEVSSLPPSSVPPSFDGVRYYSREQQFYMRARELEWHVEQEGPFVPFKSYWPVYSEMLPSQESWYFYWREEVRSGRYPDTDLSYLFVYIYELIHGIGWSAPEQGRQLMQRIWSAYRDRYRKLDSYMREWLFDFDHVHGLMHPSESEEGFQKIPRNLSPELKEREWRRRFTAQPLELNWDVLKELLDIDPEKSRFVQEAGRKEMRVYAPKVISMVDAYLEKTGGTRLLERFSPPEVQSSRTIFRTAVYDEGLYGRTVMVPVVKISTYAPLRAYLTQLVRLTENRLRELMGFKGRLKGVAVEPEIDKLVTRYLKRELNPEEPTQGKPSVPEVAIDMGKLQRLQRESDEVRDLLLIPDSASGLEQVSAEPVMVEGSLHLMEENCPGNRQAAVPRAKVQDAAAEPGERVPAEMGAGAGAEAEAEAEADSGKVYWNTEDLDEDWQELARALTPAHLDMLYGLKEGLGSDALQAAAQRAGSMPELLIDEINEAAMSWIGDLLIDGDALTEDYVDMLDFIKR</sequence>
<proteinExistence type="predicted"/>